<dbReference type="Gene3D" id="3.40.50.150">
    <property type="entry name" value="Vaccinia Virus protein VP39"/>
    <property type="match status" value="1"/>
</dbReference>
<dbReference type="Proteomes" id="UP000035540">
    <property type="component" value="Chromosome"/>
</dbReference>
<protein>
    <submittedName>
        <fullName evidence="1">Methyltransferase, cyclopropane fatty acid synthase</fullName>
        <ecNumber evidence="1">2.1.1.79</ecNumber>
    </submittedName>
</protein>
<dbReference type="RefSeq" id="WP_047253048.1">
    <property type="nucleotide sequence ID" value="NZ_CP011545.1"/>
</dbReference>
<sequence length="426" mass="46025">MRPSHLDTIDAQAWPGIAQVPSGLLIDVRARLAEAAFARACSNAGLSLDPEGGADLIVEREELFSRLAASGWLGVAEGYLAGEWRTDSLTDVLAAFLRTGYRPRGISRVPAAVGSGGEIPAELVYLSSGDGMSDFSGVFASGVPTTVRTSVPSHAPDGPDTHFIDLTTFTPPLGAERGDLGDAQRRTAEMLLDAALVTPGTHLMEFPSSGGAVAMGAAKRRATVDTLTADAAQAAAVRERLTFAGVEDNVHTDVIAQPVPGPRDWLGRYDSIISVDKLAVLEPRERIELLRSFDRILDHGGRIALQTPVATEAMTPAARAALGALRAYIWPGLDYPTVVDVQTLVDRETGLRVVGQTHLAEHAQQTLAMQRSLFEGHSREAAADGFDSVYRRLWRYQFALREAMFRLGMLDVVQFTLTHRHRRGRR</sequence>
<evidence type="ECO:0000313" key="2">
    <source>
        <dbReference type="Proteomes" id="UP000035540"/>
    </source>
</evidence>
<reference evidence="2" key="2">
    <citation type="submission" date="2015-05" db="EMBL/GenBank/DDBJ databases">
        <title>Complete genome sequence of Corynebacterium testudinoris DSM 44614, recovered from necrotic lesions in the mouth of a tortoise.</title>
        <authorList>
            <person name="Ruckert C."/>
            <person name="Albersmeier A."/>
            <person name="Winkler A."/>
            <person name="Tauch A."/>
        </authorList>
    </citation>
    <scope>NUCLEOTIDE SEQUENCE [LARGE SCALE GENOMIC DNA]</scope>
    <source>
        <strain evidence="2">DSM 44614</strain>
    </source>
</reference>
<dbReference type="InterPro" id="IPR029063">
    <property type="entry name" value="SAM-dependent_MTases_sf"/>
</dbReference>
<dbReference type="Pfam" id="PF02353">
    <property type="entry name" value="CMAS"/>
    <property type="match status" value="1"/>
</dbReference>
<dbReference type="EC" id="2.1.1.79" evidence="1"/>
<dbReference type="EMBL" id="CP011545">
    <property type="protein sequence ID" value="AKK08737.1"/>
    <property type="molecule type" value="Genomic_DNA"/>
</dbReference>
<dbReference type="SUPFAM" id="SSF53335">
    <property type="entry name" value="S-adenosyl-L-methionine-dependent methyltransferases"/>
    <property type="match status" value="1"/>
</dbReference>
<dbReference type="PANTHER" id="PTHR43667">
    <property type="entry name" value="CYCLOPROPANE-FATTY-ACYL-PHOSPHOLIPID SYNTHASE"/>
    <property type="match status" value="1"/>
</dbReference>
<dbReference type="PATRIC" id="fig|136857.5.peg.1290"/>
<proteinExistence type="predicted"/>
<dbReference type="GO" id="GO:0032259">
    <property type="term" value="P:methylation"/>
    <property type="evidence" value="ECO:0007669"/>
    <property type="project" value="UniProtKB-KW"/>
</dbReference>
<keyword evidence="2" id="KW-1185">Reference proteome</keyword>
<keyword evidence="1" id="KW-0808">Transferase</keyword>
<dbReference type="STRING" id="136857.CTEST_06495"/>
<dbReference type="PANTHER" id="PTHR43667:SF2">
    <property type="entry name" value="FATTY ACID C-METHYL TRANSFERASE"/>
    <property type="match status" value="1"/>
</dbReference>
<reference evidence="1 2" key="1">
    <citation type="journal article" date="2015" name="Genome Announc.">
        <title>Complete Genome Sequence of the Type Strain Corynebacterium testudinoris DSM 44614, Recovered from Necrotic Lesions in the Mouth of a Tortoise.</title>
        <authorList>
            <person name="Ruckert C."/>
            <person name="Kriete M."/>
            <person name="Jaenicke S."/>
            <person name="Winkler A."/>
            <person name="Tauch A."/>
        </authorList>
    </citation>
    <scope>NUCLEOTIDE SEQUENCE [LARGE SCALE GENOMIC DNA]</scope>
    <source>
        <strain evidence="1 2">DSM 44614</strain>
    </source>
</reference>
<dbReference type="InterPro" id="IPR050723">
    <property type="entry name" value="CFA/CMAS"/>
</dbReference>
<name>A0A0G3HC56_9CORY</name>
<dbReference type="GO" id="GO:0008825">
    <property type="term" value="F:cyclopropane-fatty-acyl-phospholipid synthase activity"/>
    <property type="evidence" value="ECO:0007669"/>
    <property type="project" value="UniProtKB-EC"/>
</dbReference>
<keyword evidence="1" id="KW-0489">Methyltransferase</keyword>
<dbReference type="AlphaFoldDB" id="A0A0G3HC56"/>
<gene>
    <name evidence="1" type="ORF">CTEST_06495</name>
</gene>
<dbReference type="OrthoDB" id="9782855at2"/>
<evidence type="ECO:0000313" key="1">
    <source>
        <dbReference type="EMBL" id="AKK08737.1"/>
    </source>
</evidence>
<accession>A0A0G3HC56</accession>
<dbReference type="KEGG" id="cted:CTEST_06495"/>
<organism evidence="1 2">
    <name type="scientific">Corynebacterium testudinoris</name>
    <dbReference type="NCBI Taxonomy" id="136857"/>
    <lineage>
        <taxon>Bacteria</taxon>
        <taxon>Bacillati</taxon>
        <taxon>Actinomycetota</taxon>
        <taxon>Actinomycetes</taxon>
        <taxon>Mycobacteriales</taxon>
        <taxon>Corynebacteriaceae</taxon>
        <taxon>Corynebacterium</taxon>
    </lineage>
</organism>